<feature type="compositionally biased region" description="Low complexity" evidence="1">
    <location>
        <begin position="253"/>
        <end position="284"/>
    </location>
</feature>
<sequence>MPIPTDRSELSTGHSAKVMNEEWITPPRWSAHKANMEELYPDILKYYEDQRMGKIEGESFEEGGDPVCEEEVKESEKMATRKVLHTFFAMDYSHGFTGRGGRSTSCAHDWGRQTYGVAVLSEVLERPCLVGPRNETLEENVDPFRDLTHEATDRPLWRASDEASDEESVCPLGELREDEDEDLGPLGESRDEEEVGPFGGSRDENQDGLRQRDEEEEEDETVSISEEDMNKLMRLAATSVALISKAPANTGAASSPQTTTTLPTEPQAPLTSSTPSLASTPSTPSRKRASDSEDNAEDEESPSQRKRRRMDDVLGIIENDDNAAKSHEIDSVATTPDTKMPRKRTRFPDDELEDDMTKPTRKRLRLYMQTKEIRDVQEEYVTAHQAEVAKYDDLTPVYQNTPSSEAQEATTVDKAPLNTKTNKQPSVEDEVFTNDEAEEREDVPAYDNAAPADTEWDTAHGINSNCANIPIPEKRVWDVTGESKALYLPASTDSPDRSWTESEKEDLRVYIQDYGIEDWTLLSQSTNRPEKELQGMYFEIVTARNKQAGRYDYAGIPEAFFDLAPPSGPEEPRKLRSPGQKGRSKKINLGDLKHDLKATSFPKVTRDGGMVDAKGNVLLGIMGDICCITKRRQPKPEQEDSESLPSAEDPRNSAPCEAEDGGSEFEIEKRGPAEQDYCHQQMPASSPRETGPVSKRKGPWNVVQNGGVKKSSCGLSHEVGHQMELLDMKEAQSIEQDPTREQAPSPSPVGKRKDPLNDATMEGEAKQPNSKQEDPAQEQQAPIPTASEAKTNTGKGALGPNFAGVSKLSGSSRLGVPRNAAGLRNYSAE</sequence>
<feature type="compositionally biased region" description="Acidic residues" evidence="1">
    <location>
        <begin position="427"/>
        <end position="441"/>
    </location>
</feature>
<feature type="compositionally biased region" description="Polar residues" evidence="1">
    <location>
        <begin position="777"/>
        <end position="794"/>
    </location>
</feature>
<keyword evidence="4" id="KW-1185">Reference proteome</keyword>
<dbReference type="InterPro" id="IPR001005">
    <property type="entry name" value="SANT/Myb"/>
</dbReference>
<comment type="caution">
    <text evidence="3">The sequence shown here is derived from an EMBL/GenBank/DDBJ whole genome shotgun (WGS) entry which is preliminary data.</text>
</comment>
<dbReference type="OrthoDB" id="5367544at2759"/>
<feature type="region of interest" description="Disordered" evidence="1">
    <location>
        <begin position="631"/>
        <end position="829"/>
    </location>
</feature>
<feature type="compositionally biased region" description="Acidic residues" evidence="1">
    <location>
        <begin position="214"/>
        <end position="227"/>
    </location>
</feature>
<gene>
    <name evidence="3" type="ORF">ALECFALPRED_008704</name>
</gene>
<feature type="compositionally biased region" description="Basic and acidic residues" evidence="1">
    <location>
        <begin position="666"/>
        <end position="677"/>
    </location>
</feature>
<accession>A0A8H3J4P3</accession>
<dbReference type="Proteomes" id="UP000664203">
    <property type="component" value="Unassembled WGS sequence"/>
</dbReference>
<evidence type="ECO:0000256" key="1">
    <source>
        <dbReference type="SAM" id="MobiDB-lite"/>
    </source>
</evidence>
<feature type="domain" description="Myb-like" evidence="2">
    <location>
        <begin position="491"/>
        <end position="541"/>
    </location>
</feature>
<dbReference type="AlphaFoldDB" id="A0A8H3J4P3"/>
<proteinExistence type="predicted"/>
<evidence type="ECO:0000313" key="3">
    <source>
        <dbReference type="EMBL" id="CAF9940529.1"/>
    </source>
</evidence>
<feature type="region of interest" description="Disordered" evidence="1">
    <location>
        <begin position="248"/>
        <end position="358"/>
    </location>
</feature>
<protein>
    <recommendedName>
        <fullName evidence="2">Myb-like domain-containing protein</fullName>
    </recommendedName>
</protein>
<feature type="compositionally biased region" description="Acidic residues" evidence="1">
    <location>
        <begin position="292"/>
        <end position="301"/>
    </location>
</feature>
<reference evidence="3" key="1">
    <citation type="submission" date="2021-03" db="EMBL/GenBank/DDBJ databases">
        <authorList>
            <person name="Tagirdzhanova G."/>
        </authorList>
    </citation>
    <scope>NUCLEOTIDE SEQUENCE</scope>
</reference>
<name>A0A8H3J4P3_9LECA</name>
<feature type="compositionally biased region" description="Basic and acidic residues" evidence="1">
    <location>
        <begin position="201"/>
        <end position="213"/>
    </location>
</feature>
<evidence type="ECO:0000313" key="4">
    <source>
        <dbReference type="Proteomes" id="UP000664203"/>
    </source>
</evidence>
<dbReference type="PROSITE" id="PS50090">
    <property type="entry name" value="MYB_LIKE"/>
    <property type="match status" value="1"/>
</dbReference>
<feature type="compositionally biased region" description="Basic and acidic residues" evidence="1">
    <location>
        <begin position="718"/>
        <end position="740"/>
    </location>
</feature>
<feature type="compositionally biased region" description="Polar residues" evidence="1">
    <location>
        <begin position="397"/>
        <end position="410"/>
    </location>
</feature>
<organism evidence="3 4">
    <name type="scientific">Alectoria fallacina</name>
    <dbReference type="NCBI Taxonomy" id="1903189"/>
    <lineage>
        <taxon>Eukaryota</taxon>
        <taxon>Fungi</taxon>
        <taxon>Dikarya</taxon>
        <taxon>Ascomycota</taxon>
        <taxon>Pezizomycotina</taxon>
        <taxon>Lecanoromycetes</taxon>
        <taxon>OSLEUM clade</taxon>
        <taxon>Lecanoromycetidae</taxon>
        <taxon>Lecanorales</taxon>
        <taxon>Lecanorineae</taxon>
        <taxon>Parmeliaceae</taxon>
        <taxon>Alectoria</taxon>
    </lineage>
</organism>
<feature type="region of interest" description="Disordered" evidence="1">
    <location>
        <begin position="153"/>
        <end position="230"/>
    </location>
</feature>
<dbReference type="EMBL" id="CAJPDR010000606">
    <property type="protein sequence ID" value="CAF9940529.1"/>
    <property type="molecule type" value="Genomic_DNA"/>
</dbReference>
<feature type="region of interest" description="Disordered" evidence="1">
    <location>
        <begin position="562"/>
        <end position="591"/>
    </location>
</feature>
<feature type="region of interest" description="Disordered" evidence="1">
    <location>
        <begin position="394"/>
        <end position="461"/>
    </location>
</feature>
<evidence type="ECO:0000259" key="2">
    <source>
        <dbReference type="PROSITE" id="PS50090"/>
    </source>
</evidence>